<feature type="signal peptide" evidence="1">
    <location>
        <begin position="1"/>
        <end position="20"/>
    </location>
</feature>
<dbReference type="AlphaFoldDB" id="A0A6M4GZK9"/>
<proteinExistence type="predicted"/>
<dbReference type="PROSITE" id="PS51257">
    <property type="entry name" value="PROKAR_LIPOPROTEIN"/>
    <property type="match status" value="1"/>
</dbReference>
<evidence type="ECO:0000313" key="2">
    <source>
        <dbReference type="EMBL" id="QJR12298.1"/>
    </source>
</evidence>
<evidence type="ECO:0000313" key="3">
    <source>
        <dbReference type="Proteomes" id="UP000501534"/>
    </source>
</evidence>
<evidence type="ECO:0008006" key="4">
    <source>
        <dbReference type="Google" id="ProtNLM"/>
    </source>
</evidence>
<gene>
    <name evidence="2" type="ORF">DSM104443_03383</name>
</gene>
<keyword evidence="1" id="KW-0732">Signal</keyword>
<dbReference type="EMBL" id="CP053069">
    <property type="protein sequence ID" value="QJR12298.1"/>
    <property type="molecule type" value="Genomic_DNA"/>
</dbReference>
<keyword evidence="3" id="KW-1185">Reference proteome</keyword>
<reference evidence="2 3" key="1">
    <citation type="submission" date="2020-04" db="EMBL/GenBank/DDBJ databases">
        <title>Usitatibacter rugosus gen. nov., sp. nov. and Usitatibacter palustris sp. nov., novel members of Usitatibacteraceae fam. nov. within the order Nitrosomonadales isolated from soil.</title>
        <authorList>
            <person name="Huber K.J."/>
            <person name="Neumann-Schaal M."/>
            <person name="Geppert A."/>
            <person name="Luckner M."/>
            <person name="Wanner G."/>
            <person name="Overmann J."/>
        </authorList>
    </citation>
    <scope>NUCLEOTIDE SEQUENCE [LARGE SCALE GENOMIC DNA]</scope>
    <source>
        <strain evidence="2 3">0125_3</strain>
    </source>
</reference>
<dbReference type="Proteomes" id="UP000501534">
    <property type="component" value="Chromosome"/>
</dbReference>
<name>A0A6M4GZK9_9PROT</name>
<feature type="chain" id="PRO_5026737796" description="Lipoprotein" evidence="1">
    <location>
        <begin position="21"/>
        <end position="105"/>
    </location>
</feature>
<sequence>MKKTVLFLTAASVLVLSACAGVQTSQTGAAGASSAAAGSGSMYCWKRSLSESGDTFNCNWAGTKHDACLVNGINASPLSKNQVAAGPKDAGRCENGEWLVMVNTK</sequence>
<dbReference type="KEGG" id="uru:DSM104443_03383"/>
<evidence type="ECO:0000256" key="1">
    <source>
        <dbReference type="SAM" id="SignalP"/>
    </source>
</evidence>
<protein>
    <recommendedName>
        <fullName evidence="4">Lipoprotein</fullName>
    </recommendedName>
</protein>
<accession>A0A6M4GZK9</accession>
<dbReference type="RefSeq" id="WP_171094390.1">
    <property type="nucleotide sequence ID" value="NZ_CP053069.1"/>
</dbReference>
<organism evidence="2 3">
    <name type="scientific">Usitatibacter rugosus</name>
    <dbReference type="NCBI Taxonomy" id="2732067"/>
    <lineage>
        <taxon>Bacteria</taxon>
        <taxon>Pseudomonadati</taxon>
        <taxon>Pseudomonadota</taxon>
        <taxon>Betaproteobacteria</taxon>
        <taxon>Nitrosomonadales</taxon>
        <taxon>Usitatibacteraceae</taxon>
        <taxon>Usitatibacter</taxon>
    </lineage>
</organism>